<dbReference type="EMBL" id="JBFCZG010000004">
    <property type="protein sequence ID" value="KAL3423077.1"/>
    <property type="molecule type" value="Genomic_DNA"/>
</dbReference>
<feature type="domain" description="PARP catalytic" evidence="5">
    <location>
        <begin position="242"/>
        <end position="301"/>
    </location>
</feature>
<accession>A0ABR4PIA7</accession>
<proteinExistence type="predicted"/>
<dbReference type="Proteomes" id="UP001629113">
    <property type="component" value="Unassembled WGS sequence"/>
</dbReference>
<dbReference type="SUPFAM" id="SSF56399">
    <property type="entry name" value="ADP-ribosylation"/>
    <property type="match status" value="1"/>
</dbReference>
<comment type="caution">
    <text evidence="6">The sequence shown here is derived from an EMBL/GenBank/DDBJ whole genome shotgun (WGS) entry which is preliminary data.</text>
</comment>
<reference evidence="6 7" key="1">
    <citation type="submission" date="2024-06" db="EMBL/GenBank/DDBJ databases">
        <title>Complete genome of Phlyctema vagabunda strain 19-DSS-EL-015.</title>
        <authorList>
            <person name="Fiorenzani C."/>
        </authorList>
    </citation>
    <scope>NUCLEOTIDE SEQUENCE [LARGE SCALE GENOMIC DNA]</scope>
    <source>
        <strain evidence="6 7">19-DSS-EL-015</strain>
    </source>
</reference>
<dbReference type="Gene3D" id="3.90.228.10">
    <property type="match status" value="1"/>
</dbReference>
<dbReference type="InterPro" id="IPR051838">
    <property type="entry name" value="ARTD_PARP"/>
</dbReference>
<sequence>MEAPDDWYEDSEASSKLGHFQISDDARVEYMGTTTREELRSKLRGAKIAFSPKDVKAKLKALWAMYNMGILDDKGETDGKMVQTVGDWCTSSAKELDSKLEDLRLDTSGTKSDRIGTLIRHYYGNNQDDMGDMVLLSRIALNLLLDSIYSEVCYNKDIALLPGCPLTDPEEVLEYINGLKAFDGTGDFEPELQDAFDDDTDLLSWICSTYGNMILPAVGELLLPDLPDYVHQFVVAGPDPQAKTRFNRAKAKAGGSRALFHGTAMPFLHSILCNGFFPSNDTTFGKGVFMAEDANHSVSHTFGRGLSFPQWKHTPFSCYRVVLGCEVAGSGRSVIDNSETGNVHVIRYMPSVIVRYIFLIDPEWTSSSGANFTGGQAFENIMLAAFGKINAIGSPAR</sequence>
<dbReference type="InterPro" id="IPR012317">
    <property type="entry name" value="Poly(ADP-ribose)pol_cat_dom"/>
</dbReference>
<evidence type="ECO:0000259" key="5">
    <source>
        <dbReference type="Pfam" id="PF00644"/>
    </source>
</evidence>
<dbReference type="Pfam" id="PF00644">
    <property type="entry name" value="PARP"/>
    <property type="match status" value="1"/>
</dbReference>
<name>A0ABR4PIA7_9HELO</name>
<gene>
    <name evidence="6" type="ORF">PVAG01_04824</name>
</gene>
<keyword evidence="7" id="KW-1185">Reference proteome</keyword>
<evidence type="ECO:0000256" key="1">
    <source>
        <dbReference type="ARBA" id="ARBA00022676"/>
    </source>
</evidence>
<keyword evidence="2" id="KW-0808">Transferase</keyword>
<evidence type="ECO:0000313" key="7">
    <source>
        <dbReference type="Proteomes" id="UP001629113"/>
    </source>
</evidence>
<dbReference type="PANTHER" id="PTHR21328">
    <property type="entry name" value="POLY ADP-RIBOSE POLYMERASE FAMILY, MEMBER PARP"/>
    <property type="match status" value="1"/>
</dbReference>
<organism evidence="6 7">
    <name type="scientific">Phlyctema vagabunda</name>
    <dbReference type="NCBI Taxonomy" id="108571"/>
    <lineage>
        <taxon>Eukaryota</taxon>
        <taxon>Fungi</taxon>
        <taxon>Dikarya</taxon>
        <taxon>Ascomycota</taxon>
        <taxon>Pezizomycotina</taxon>
        <taxon>Leotiomycetes</taxon>
        <taxon>Helotiales</taxon>
        <taxon>Dermateaceae</taxon>
        <taxon>Phlyctema</taxon>
    </lineage>
</organism>
<evidence type="ECO:0000256" key="2">
    <source>
        <dbReference type="ARBA" id="ARBA00022679"/>
    </source>
</evidence>
<keyword evidence="1" id="KW-0328">Glycosyltransferase</keyword>
<evidence type="ECO:0000256" key="4">
    <source>
        <dbReference type="ARBA" id="ARBA00023027"/>
    </source>
</evidence>
<keyword evidence="3" id="KW-0548">Nucleotidyltransferase</keyword>
<evidence type="ECO:0000313" key="6">
    <source>
        <dbReference type="EMBL" id="KAL3423077.1"/>
    </source>
</evidence>
<evidence type="ECO:0000256" key="3">
    <source>
        <dbReference type="ARBA" id="ARBA00022695"/>
    </source>
</evidence>
<protein>
    <recommendedName>
        <fullName evidence="5">PARP catalytic domain-containing protein</fullName>
    </recommendedName>
</protein>
<keyword evidence="4" id="KW-0520">NAD</keyword>